<evidence type="ECO:0000256" key="3">
    <source>
        <dbReference type="PROSITE-ProRule" id="PRU00023"/>
    </source>
</evidence>
<evidence type="ECO:0000256" key="4">
    <source>
        <dbReference type="SAM" id="MobiDB-lite"/>
    </source>
</evidence>
<evidence type="ECO:0000313" key="6">
    <source>
        <dbReference type="Proteomes" id="UP000001522"/>
    </source>
</evidence>
<dbReference type="SUPFAM" id="SSF48403">
    <property type="entry name" value="Ankyrin repeat"/>
    <property type="match status" value="1"/>
</dbReference>
<dbReference type="KEGG" id="hms:HMU07710"/>
<evidence type="ECO:0000256" key="2">
    <source>
        <dbReference type="ARBA" id="ARBA00023043"/>
    </source>
</evidence>
<feature type="compositionally biased region" description="Low complexity" evidence="4">
    <location>
        <begin position="13"/>
        <end position="24"/>
    </location>
</feature>
<dbReference type="InterPro" id="IPR002110">
    <property type="entry name" value="Ankyrin_rpt"/>
</dbReference>
<dbReference type="PANTHER" id="PTHR24136:SF15">
    <property type="entry name" value="ANK_REP_REGION DOMAIN-CONTAINING PROTEIN"/>
    <property type="match status" value="1"/>
</dbReference>
<dbReference type="Pfam" id="PF13637">
    <property type="entry name" value="Ank_4"/>
    <property type="match status" value="1"/>
</dbReference>
<dbReference type="SMART" id="SM00248">
    <property type="entry name" value="ANK"/>
    <property type="match status" value="3"/>
</dbReference>
<feature type="region of interest" description="Disordered" evidence="4">
    <location>
        <begin position="1"/>
        <end position="58"/>
    </location>
</feature>
<dbReference type="Pfam" id="PF12796">
    <property type="entry name" value="Ank_2"/>
    <property type="match status" value="1"/>
</dbReference>
<dbReference type="InterPro" id="IPR036770">
    <property type="entry name" value="Ankyrin_rpt-contain_sf"/>
</dbReference>
<dbReference type="PROSITE" id="PS50088">
    <property type="entry name" value="ANK_REPEAT"/>
    <property type="match status" value="2"/>
</dbReference>
<feature type="repeat" description="ANK" evidence="3">
    <location>
        <begin position="128"/>
        <end position="160"/>
    </location>
</feature>
<sequence length="205" mass="23116">MQSNSSTDQNPSQAAQNRQEQRANSTDFKATPSLQPNQNPSQAAQNSQKSANPEHTEEEFEKFVARSFDFAREDDTESLKIMLDYGLNVNLANHKGDSLLMLASYHNSLECARLLLERGAFVDQKNNRNQTPLAGVCFKGYYEMAELLLKHGAKVDEGSGLTPLNCAIMFQRREILDLLLKHSGKKLGFWQKIFVKISMLFAKKT</sequence>
<dbReference type="Proteomes" id="UP000001522">
    <property type="component" value="Chromosome"/>
</dbReference>
<name>D3UHQ6_HELM1</name>
<dbReference type="InterPro" id="IPR051573">
    <property type="entry name" value="Ankyrin-SOCS_box_domain"/>
</dbReference>
<dbReference type="HOGENOM" id="CLU_000134_34_1_7"/>
<feature type="repeat" description="ANK" evidence="3">
    <location>
        <begin position="95"/>
        <end position="127"/>
    </location>
</feature>
<feature type="compositionally biased region" description="Low complexity" evidence="4">
    <location>
        <begin position="35"/>
        <end position="53"/>
    </location>
</feature>
<dbReference type="GO" id="GO:0016567">
    <property type="term" value="P:protein ubiquitination"/>
    <property type="evidence" value="ECO:0007669"/>
    <property type="project" value="TreeGrafter"/>
</dbReference>
<evidence type="ECO:0000313" key="5">
    <source>
        <dbReference type="EMBL" id="CBG40028.1"/>
    </source>
</evidence>
<dbReference type="GO" id="GO:0045732">
    <property type="term" value="P:positive regulation of protein catabolic process"/>
    <property type="evidence" value="ECO:0007669"/>
    <property type="project" value="TreeGrafter"/>
</dbReference>
<feature type="compositionally biased region" description="Polar residues" evidence="4">
    <location>
        <begin position="25"/>
        <end position="34"/>
    </location>
</feature>
<dbReference type="Gene3D" id="1.25.40.20">
    <property type="entry name" value="Ankyrin repeat-containing domain"/>
    <property type="match status" value="1"/>
</dbReference>
<protein>
    <submittedName>
        <fullName evidence="5">Putative ankyrin-repeat containing protein</fullName>
    </submittedName>
</protein>
<keyword evidence="1" id="KW-0677">Repeat</keyword>
<organism evidence="5 6">
    <name type="scientific">Helicobacter mustelae (strain ATCC 43772 / CCUG 25715 / CIP 103759 / LMG 18044 / NCTC 12198 / R85-136P)</name>
    <name type="common">Campylobacter mustelae</name>
    <dbReference type="NCBI Taxonomy" id="679897"/>
    <lineage>
        <taxon>Bacteria</taxon>
        <taxon>Pseudomonadati</taxon>
        <taxon>Campylobacterota</taxon>
        <taxon>Epsilonproteobacteria</taxon>
        <taxon>Campylobacterales</taxon>
        <taxon>Helicobacteraceae</taxon>
        <taxon>Helicobacter</taxon>
    </lineage>
</organism>
<feature type="compositionally biased region" description="Polar residues" evidence="4">
    <location>
        <begin position="1"/>
        <end position="12"/>
    </location>
</feature>
<reference evidence="5 6" key="1">
    <citation type="journal article" date="2010" name="BMC Genomics">
        <title>Comparative genomics and proteomics of Helicobacter mustelae, an ulcerogenic and carcinogenic gastric pathogen.</title>
        <authorList>
            <person name="O'Toole P.W."/>
            <person name="Snelling W.J."/>
            <person name="Canchaya C."/>
            <person name="Forde B.M."/>
            <person name="Hardie K.R."/>
            <person name="Josenhans C."/>
            <person name="Graham R.L.J."/>
            <person name="McMullan G."/>
            <person name="Parkhill J."/>
            <person name="Belda E."/>
            <person name="Bentley S.D."/>
        </authorList>
    </citation>
    <scope>NUCLEOTIDE SEQUENCE [LARGE SCALE GENOMIC DNA]</scope>
    <source>
        <strain evidence="6">ATCC 43772 / LMG 18044 / NCTC 12198 / 12198</strain>
    </source>
</reference>
<dbReference type="eggNOG" id="COG0666">
    <property type="taxonomic scope" value="Bacteria"/>
</dbReference>
<keyword evidence="2 3" id="KW-0040">ANK repeat</keyword>
<proteinExistence type="predicted"/>
<evidence type="ECO:0000256" key="1">
    <source>
        <dbReference type="ARBA" id="ARBA00022737"/>
    </source>
</evidence>
<accession>D3UHQ6</accession>
<keyword evidence="6" id="KW-1185">Reference proteome</keyword>
<dbReference type="STRING" id="679897.HMU07710"/>
<dbReference type="PROSITE" id="PS50297">
    <property type="entry name" value="ANK_REP_REGION"/>
    <property type="match status" value="1"/>
</dbReference>
<dbReference type="AlphaFoldDB" id="D3UHQ6"/>
<dbReference type="PANTHER" id="PTHR24136">
    <property type="entry name" value="SOWAH (DROSOPHILA) HOMOLOG"/>
    <property type="match status" value="1"/>
</dbReference>
<gene>
    <name evidence="5" type="ordered locus">HMU07710</name>
</gene>
<dbReference type="EMBL" id="FN555004">
    <property type="protein sequence ID" value="CBG40028.1"/>
    <property type="molecule type" value="Genomic_DNA"/>
</dbReference>